<name>A0A6P2D2W9_9BACT</name>
<feature type="domain" description="Helix-turn-helix" evidence="1">
    <location>
        <begin position="21"/>
        <end position="63"/>
    </location>
</feature>
<dbReference type="KEGG" id="gms:SOIL9_22250"/>
<keyword evidence="3" id="KW-1185">Reference proteome</keyword>
<protein>
    <recommendedName>
        <fullName evidence="1">Helix-turn-helix domain-containing protein</fullName>
    </recommendedName>
</protein>
<dbReference type="Proteomes" id="UP000464178">
    <property type="component" value="Chromosome"/>
</dbReference>
<dbReference type="NCBIfam" id="TIGR01764">
    <property type="entry name" value="excise"/>
    <property type="match status" value="1"/>
</dbReference>
<gene>
    <name evidence="2" type="ORF">SOIL9_22250</name>
</gene>
<evidence type="ECO:0000259" key="1">
    <source>
        <dbReference type="Pfam" id="PF12728"/>
    </source>
</evidence>
<organism evidence="2 3">
    <name type="scientific">Gemmata massiliana</name>
    <dbReference type="NCBI Taxonomy" id="1210884"/>
    <lineage>
        <taxon>Bacteria</taxon>
        <taxon>Pseudomonadati</taxon>
        <taxon>Planctomycetota</taxon>
        <taxon>Planctomycetia</taxon>
        <taxon>Gemmatales</taxon>
        <taxon>Gemmataceae</taxon>
        <taxon>Gemmata</taxon>
    </lineage>
</organism>
<dbReference type="InterPro" id="IPR010093">
    <property type="entry name" value="SinI_DNA-bd"/>
</dbReference>
<dbReference type="InterPro" id="IPR041657">
    <property type="entry name" value="HTH_17"/>
</dbReference>
<reference evidence="2 3" key="1">
    <citation type="submission" date="2019-05" db="EMBL/GenBank/DDBJ databases">
        <authorList>
            <consortium name="Science for Life Laboratories"/>
        </authorList>
    </citation>
    <scope>NUCLEOTIDE SEQUENCE [LARGE SCALE GENOMIC DNA]</scope>
    <source>
        <strain evidence="2">Soil9</strain>
    </source>
</reference>
<sequence length="66" mass="7272">MNPPPPTSSGAHPRSPWPLDAAAAYLQISARHLHRLLGANKVRSVRLGRRRLIPDAEVQRLARDGC</sequence>
<dbReference type="EMBL" id="LR593886">
    <property type="protein sequence ID" value="VTR95489.1"/>
    <property type="molecule type" value="Genomic_DNA"/>
</dbReference>
<dbReference type="GO" id="GO:0003677">
    <property type="term" value="F:DNA binding"/>
    <property type="evidence" value="ECO:0007669"/>
    <property type="project" value="InterPro"/>
</dbReference>
<dbReference type="RefSeq" id="WP_162669893.1">
    <property type="nucleotide sequence ID" value="NZ_LR593886.1"/>
</dbReference>
<evidence type="ECO:0000313" key="2">
    <source>
        <dbReference type="EMBL" id="VTR95489.1"/>
    </source>
</evidence>
<dbReference type="Pfam" id="PF12728">
    <property type="entry name" value="HTH_17"/>
    <property type="match status" value="1"/>
</dbReference>
<proteinExistence type="predicted"/>
<accession>A0A6P2D2W9</accession>
<dbReference type="AlphaFoldDB" id="A0A6P2D2W9"/>
<evidence type="ECO:0000313" key="3">
    <source>
        <dbReference type="Proteomes" id="UP000464178"/>
    </source>
</evidence>